<reference evidence="11" key="2">
    <citation type="journal article" date="2024" name="Plant">
        <title>Genomic evolution and insights into agronomic trait innovations of Sesamum species.</title>
        <authorList>
            <person name="Miao H."/>
            <person name="Wang L."/>
            <person name="Qu L."/>
            <person name="Liu H."/>
            <person name="Sun Y."/>
            <person name="Le M."/>
            <person name="Wang Q."/>
            <person name="Wei S."/>
            <person name="Zheng Y."/>
            <person name="Lin W."/>
            <person name="Duan Y."/>
            <person name="Cao H."/>
            <person name="Xiong S."/>
            <person name="Wang X."/>
            <person name="Wei L."/>
            <person name="Li C."/>
            <person name="Ma Q."/>
            <person name="Ju M."/>
            <person name="Zhao R."/>
            <person name="Li G."/>
            <person name="Mu C."/>
            <person name="Tian Q."/>
            <person name="Mei H."/>
            <person name="Zhang T."/>
            <person name="Gao T."/>
            <person name="Zhang H."/>
        </authorList>
    </citation>
    <scope>NUCLEOTIDE SEQUENCE</scope>
    <source>
        <strain evidence="11">G01</strain>
    </source>
</reference>
<dbReference type="FunFam" id="3.30.200.20:FF:000081">
    <property type="entry name" value="Octicosapeptide/phox/Bem1p domain kinase superfamily protein"/>
    <property type="match status" value="1"/>
</dbReference>
<keyword evidence="3 8" id="KW-0547">Nucleotide-binding</keyword>
<evidence type="ECO:0000256" key="3">
    <source>
        <dbReference type="ARBA" id="ARBA00022741"/>
    </source>
</evidence>
<feature type="binding site" evidence="8">
    <location>
        <position position="384"/>
    </location>
    <ligand>
        <name>ATP</name>
        <dbReference type="ChEBI" id="CHEBI:30616"/>
    </ligand>
</feature>
<dbReference type="GO" id="GO:0004674">
    <property type="term" value="F:protein serine/threonine kinase activity"/>
    <property type="evidence" value="ECO:0007669"/>
    <property type="project" value="UniProtKB-KW"/>
</dbReference>
<dbReference type="Gene3D" id="3.30.200.20">
    <property type="entry name" value="Phosphorylase Kinase, domain 1"/>
    <property type="match status" value="1"/>
</dbReference>
<dbReference type="GO" id="GO:0046872">
    <property type="term" value="F:metal ion binding"/>
    <property type="evidence" value="ECO:0007669"/>
    <property type="project" value="UniProtKB-KW"/>
</dbReference>
<feature type="active site" description="Proton acceptor" evidence="6">
    <location>
        <position position="482"/>
    </location>
</feature>
<dbReference type="PROSITE" id="PS00108">
    <property type="entry name" value="PROTEIN_KINASE_ST"/>
    <property type="match status" value="1"/>
</dbReference>
<keyword evidence="7" id="KW-0479">Metal-binding</keyword>
<dbReference type="AlphaFoldDB" id="A0AAW2NZD7"/>
<evidence type="ECO:0000259" key="10">
    <source>
        <dbReference type="PROSITE" id="PS50011"/>
    </source>
</evidence>
<evidence type="ECO:0000313" key="11">
    <source>
        <dbReference type="EMBL" id="KAL0349099.1"/>
    </source>
</evidence>
<accession>A0AAW2NZD7</accession>
<gene>
    <name evidence="11" type="ORF">Sangu_1137700</name>
</gene>
<dbReference type="PANTHER" id="PTHR23257:SF792">
    <property type="entry name" value="PROTEIN KINASE DOMAIN-CONTAINING PROTEIN"/>
    <property type="match status" value="1"/>
</dbReference>
<feature type="domain" description="Protein kinase" evidence="10">
    <location>
        <begin position="353"/>
        <end position="619"/>
    </location>
</feature>
<dbReference type="PROSITE" id="PS50011">
    <property type="entry name" value="PROTEIN_KINASE_DOM"/>
    <property type="match status" value="1"/>
</dbReference>
<name>A0AAW2NZD7_9LAMI</name>
<evidence type="ECO:0000256" key="7">
    <source>
        <dbReference type="PIRSR" id="PIRSR000615-3"/>
    </source>
</evidence>
<dbReference type="PANTHER" id="PTHR23257">
    <property type="entry name" value="SERINE-THREONINE PROTEIN KINASE"/>
    <property type="match status" value="1"/>
</dbReference>
<organism evidence="11">
    <name type="scientific">Sesamum angustifolium</name>
    <dbReference type="NCBI Taxonomy" id="2727405"/>
    <lineage>
        <taxon>Eukaryota</taxon>
        <taxon>Viridiplantae</taxon>
        <taxon>Streptophyta</taxon>
        <taxon>Embryophyta</taxon>
        <taxon>Tracheophyta</taxon>
        <taxon>Spermatophyta</taxon>
        <taxon>Magnoliopsida</taxon>
        <taxon>eudicotyledons</taxon>
        <taxon>Gunneridae</taxon>
        <taxon>Pentapetalae</taxon>
        <taxon>asterids</taxon>
        <taxon>lamiids</taxon>
        <taxon>Lamiales</taxon>
        <taxon>Pedaliaceae</taxon>
        <taxon>Sesamum</taxon>
    </lineage>
</organism>
<dbReference type="InterPro" id="IPR001245">
    <property type="entry name" value="Ser-Thr/Tyr_kinase_cat_dom"/>
</dbReference>
<dbReference type="GO" id="GO:0005524">
    <property type="term" value="F:ATP binding"/>
    <property type="evidence" value="ECO:0007669"/>
    <property type="project" value="UniProtKB-UniRule"/>
</dbReference>
<keyword evidence="5 8" id="KW-0067">ATP-binding</keyword>
<evidence type="ECO:0000256" key="8">
    <source>
        <dbReference type="PROSITE-ProRule" id="PRU10141"/>
    </source>
</evidence>
<keyword evidence="2" id="KW-0808">Transferase</keyword>
<feature type="binding site" evidence="7">
    <location>
        <position position="504"/>
    </location>
    <ligand>
        <name>Mg(2+)</name>
        <dbReference type="ChEBI" id="CHEBI:18420"/>
    </ligand>
</feature>
<protein>
    <submittedName>
        <fullName evidence="11">Dual specificity protein kinase splA</fullName>
    </submittedName>
</protein>
<feature type="region of interest" description="Disordered" evidence="9">
    <location>
        <begin position="1"/>
        <end position="48"/>
    </location>
</feature>
<dbReference type="InterPro" id="IPR000719">
    <property type="entry name" value="Prot_kinase_dom"/>
</dbReference>
<keyword evidence="7" id="KW-0460">Magnesium</keyword>
<reference evidence="11" key="1">
    <citation type="submission" date="2020-06" db="EMBL/GenBank/DDBJ databases">
        <authorList>
            <person name="Li T."/>
            <person name="Hu X."/>
            <person name="Zhang T."/>
            <person name="Song X."/>
            <person name="Zhang H."/>
            <person name="Dai N."/>
            <person name="Sheng W."/>
            <person name="Hou X."/>
            <person name="Wei L."/>
        </authorList>
    </citation>
    <scope>NUCLEOTIDE SEQUENCE</scope>
    <source>
        <strain evidence="11">G01</strain>
        <tissue evidence="11">Leaf</tissue>
    </source>
</reference>
<proteinExistence type="predicted"/>
<sequence length="640" mass="71830">MLRSHSRKPSADFESPTRYGPNDFIESRGLPNGVPQHSENLVPPQHTVSFSPLSNVQVESHKKANHLFSGSQQYEENAVVPSKEWTDKSPMIFAMSSSSQDKQIEDEEYKVNRNKDQHFDETLYLKKEWIKTKETSTKQDVKNQAVKNDYASNADLMEGKRNLAKIICQPDLNHTFHAGPSKPELNEGKSSILSSNCFGGTTEAWKDNYQVSPSEPEFLIKSQKTSDDQKHHSPHVIDSNKVLHGCPRLQSISSEEKPGVNSCKKLNPIEGVIDCMTHEAASCSTTIPRIQDEQSDGIESHKEETEAESGILESDFEDLKVDEDDKDESISEAAIIEMEAGIYGLQIIRNADLEDLQELGSGTFGTVYHGKWRGTDVAIKRIKKSCFAGRSSEQDRLTKDFWREAQILSKLHHPNVVAFYGVVPDGPGGTLATVTEFMVNGSLRHVLSRKDRALDRRKKVMLALDAAFGMEYLHLKNIVHFDLKCENLLVNLGDPQRPVCKVGDFGLSRIKQNTLVSGGVRGTLPWMAPELLNGSSSRVSEKVDVFSFGIAMWEIIAGDEPYANMHCGAIIGGIVNNTLRPPIPERCDPEWRKMMEECWSHEPDARPTFTEITNRLQVMSKALQPKRFNRVKDEIQSQPK</sequence>
<dbReference type="InterPro" id="IPR017441">
    <property type="entry name" value="Protein_kinase_ATP_BS"/>
</dbReference>
<dbReference type="PRINTS" id="PR00109">
    <property type="entry name" value="TYRKINASE"/>
</dbReference>
<dbReference type="GO" id="GO:0007165">
    <property type="term" value="P:signal transduction"/>
    <property type="evidence" value="ECO:0007669"/>
    <property type="project" value="TreeGrafter"/>
</dbReference>
<evidence type="ECO:0000256" key="1">
    <source>
        <dbReference type="ARBA" id="ARBA00022527"/>
    </source>
</evidence>
<evidence type="ECO:0000256" key="5">
    <source>
        <dbReference type="ARBA" id="ARBA00022840"/>
    </source>
</evidence>
<keyword evidence="1" id="KW-0723">Serine/threonine-protein kinase</keyword>
<evidence type="ECO:0000256" key="9">
    <source>
        <dbReference type="SAM" id="MobiDB-lite"/>
    </source>
</evidence>
<evidence type="ECO:0000256" key="6">
    <source>
        <dbReference type="PIRSR" id="PIRSR000615-1"/>
    </source>
</evidence>
<dbReference type="InterPro" id="IPR011009">
    <property type="entry name" value="Kinase-like_dom_sf"/>
</dbReference>
<dbReference type="EMBL" id="JACGWK010000006">
    <property type="protein sequence ID" value="KAL0349099.1"/>
    <property type="molecule type" value="Genomic_DNA"/>
</dbReference>
<feature type="region of interest" description="Disordered" evidence="9">
    <location>
        <begin position="293"/>
        <end position="316"/>
    </location>
</feature>
<dbReference type="FunFam" id="1.10.510.10:FF:000142">
    <property type="entry name" value="Octicosapeptide/phox/Bem1p domain kinase superfamily protein"/>
    <property type="match status" value="1"/>
</dbReference>
<dbReference type="PROSITE" id="PS00107">
    <property type="entry name" value="PROTEIN_KINASE_ATP"/>
    <property type="match status" value="1"/>
</dbReference>
<keyword evidence="4 11" id="KW-0418">Kinase</keyword>
<dbReference type="Gene3D" id="1.10.510.10">
    <property type="entry name" value="Transferase(Phosphotransferase) domain 1"/>
    <property type="match status" value="1"/>
</dbReference>
<feature type="binding site" evidence="7">
    <location>
        <position position="487"/>
    </location>
    <ligand>
        <name>Mg(2+)</name>
        <dbReference type="ChEBI" id="CHEBI:18420"/>
    </ligand>
</feature>
<comment type="caution">
    <text evidence="11">The sequence shown here is derived from an EMBL/GenBank/DDBJ whole genome shotgun (WGS) entry which is preliminary data.</text>
</comment>
<dbReference type="SMART" id="SM00220">
    <property type="entry name" value="S_TKc"/>
    <property type="match status" value="1"/>
</dbReference>
<evidence type="ECO:0000256" key="2">
    <source>
        <dbReference type="ARBA" id="ARBA00022679"/>
    </source>
</evidence>
<dbReference type="InterPro" id="IPR008271">
    <property type="entry name" value="Ser/Thr_kinase_AS"/>
</dbReference>
<dbReference type="InterPro" id="IPR050167">
    <property type="entry name" value="Ser_Thr_protein_kinase"/>
</dbReference>
<dbReference type="CDD" id="cd13999">
    <property type="entry name" value="STKc_MAP3K-like"/>
    <property type="match status" value="1"/>
</dbReference>
<dbReference type="GO" id="GO:0005737">
    <property type="term" value="C:cytoplasm"/>
    <property type="evidence" value="ECO:0007669"/>
    <property type="project" value="TreeGrafter"/>
</dbReference>
<dbReference type="Pfam" id="PF07714">
    <property type="entry name" value="PK_Tyr_Ser-Thr"/>
    <property type="match status" value="1"/>
</dbReference>
<evidence type="ECO:0000256" key="4">
    <source>
        <dbReference type="ARBA" id="ARBA00022777"/>
    </source>
</evidence>
<dbReference type="SUPFAM" id="SSF56112">
    <property type="entry name" value="Protein kinase-like (PK-like)"/>
    <property type="match status" value="1"/>
</dbReference>